<dbReference type="FunFam" id="3.40.50.360:FF:000027">
    <property type="entry name" value="Arsenical resistance protein ArsH"/>
    <property type="match status" value="1"/>
</dbReference>
<dbReference type="GO" id="GO:0052873">
    <property type="term" value="F:FMN reductase (NADPH) activity"/>
    <property type="evidence" value="ECO:0007669"/>
    <property type="project" value="UniProtKB-ARBA"/>
</dbReference>
<dbReference type="NCBIfam" id="TIGR02690">
    <property type="entry name" value="resist_ArsH"/>
    <property type="match status" value="1"/>
</dbReference>
<proteinExistence type="inferred from homology"/>
<sequence>MLADLPNIDSAAFRLPDATVLQHGPLVGHRPRILLLYGSLRERSFSRFAIEETARLLNAFGAETRIFNPTGLPLPDDAPATHPKVEELRELSAWSEGQVWCSPERHGAMTGIMKAQIDWIPLSIGAVRPTQGKTLAVMQVSGGSQSFNAVNQLRVLGRWMRMVTIPNQSSVAKAYEQFDDNGRMKPSPYYDRIVDVAEELVKFTLLTRDISAHLTDRYSERKEAAIDLANRLKLEQAL</sequence>
<organism evidence="12 13">
    <name type="scientific">Tardiphaga robiniae</name>
    <dbReference type="NCBI Taxonomy" id="943830"/>
    <lineage>
        <taxon>Bacteria</taxon>
        <taxon>Pseudomonadati</taxon>
        <taxon>Pseudomonadota</taxon>
        <taxon>Alphaproteobacteria</taxon>
        <taxon>Hyphomicrobiales</taxon>
        <taxon>Nitrobacteraceae</taxon>
        <taxon>Tardiphaga</taxon>
    </lineage>
</organism>
<dbReference type="OrthoDB" id="571777at2"/>
<evidence type="ECO:0000256" key="2">
    <source>
        <dbReference type="ARBA" id="ARBA00011881"/>
    </source>
</evidence>
<comment type="caution">
    <text evidence="12">The sequence shown here is derived from an EMBL/GenBank/DDBJ whole genome shotgun (WGS) entry which is preliminary data.</text>
</comment>
<keyword evidence="5" id="KW-0547">Nucleotide-binding</keyword>
<dbReference type="GO" id="GO:0016655">
    <property type="term" value="F:oxidoreductase activity, acting on NAD(P)H, quinone or similar compound as acceptor"/>
    <property type="evidence" value="ECO:0007669"/>
    <property type="project" value="TreeGrafter"/>
</dbReference>
<accession>A0A163XQL8</accession>
<dbReference type="InterPro" id="IPR014063">
    <property type="entry name" value="Arsenate-R_ArsH"/>
</dbReference>
<dbReference type="Pfam" id="PF03358">
    <property type="entry name" value="FMN_red"/>
    <property type="match status" value="1"/>
</dbReference>
<dbReference type="GO" id="GO:0000166">
    <property type="term" value="F:nucleotide binding"/>
    <property type="evidence" value="ECO:0007669"/>
    <property type="project" value="UniProtKB-KW"/>
</dbReference>
<evidence type="ECO:0000256" key="9">
    <source>
        <dbReference type="ARBA" id="ARBA00073853"/>
    </source>
</evidence>
<evidence type="ECO:0000256" key="3">
    <source>
        <dbReference type="ARBA" id="ARBA00022630"/>
    </source>
</evidence>
<dbReference type="Gene3D" id="3.40.50.360">
    <property type="match status" value="1"/>
</dbReference>
<dbReference type="Proteomes" id="UP000076574">
    <property type="component" value="Unassembled WGS sequence"/>
</dbReference>
<dbReference type="STRING" id="943830.A4A58_15755"/>
<reference evidence="12 13" key="1">
    <citation type="submission" date="2016-03" db="EMBL/GenBank/DDBJ databases">
        <title>Microsymbionts genomes from the relict species Vavilovia formosa (Stev.) Fed.</title>
        <authorList>
            <person name="Kopat V."/>
            <person name="Chirak E."/>
            <person name="Kimeklis A."/>
            <person name="Andronov E."/>
        </authorList>
    </citation>
    <scope>NUCLEOTIDE SEQUENCE [LARGE SCALE GENOMIC DNA]</scope>
    <source>
        <strain evidence="12 13">Vaf07</strain>
    </source>
</reference>
<evidence type="ECO:0000256" key="6">
    <source>
        <dbReference type="ARBA" id="ARBA00022857"/>
    </source>
</evidence>
<dbReference type="RefSeq" id="WP_068737311.1">
    <property type="nucleotide sequence ID" value="NZ_LVYV01000053.1"/>
</dbReference>
<comment type="subunit">
    <text evidence="2">Homotetramer.</text>
</comment>
<keyword evidence="7" id="KW-0560">Oxidoreductase</keyword>
<evidence type="ECO:0000256" key="10">
    <source>
        <dbReference type="ARBA" id="ARBA00081288"/>
    </source>
</evidence>
<evidence type="ECO:0000256" key="5">
    <source>
        <dbReference type="ARBA" id="ARBA00022741"/>
    </source>
</evidence>
<name>A0A163XQL8_9BRAD</name>
<evidence type="ECO:0000256" key="8">
    <source>
        <dbReference type="ARBA" id="ARBA00060727"/>
    </source>
</evidence>
<comment type="similarity">
    <text evidence="8">Belongs to the ArsH family.</text>
</comment>
<dbReference type="InterPro" id="IPR029039">
    <property type="entry name" value="Flavoprotein-like_sf"/>
</dbReference>
<gene>
    <name evidence="12" type="ORF">A4A58_15755</name>
</gene>
<evidence type="ECO:0000256" key="7">
    <source>
        <dbReference type="ARBA" id="ARBA00023002"/>
    </source>
</evidence>
<comment type="cofactor">
    <cofactor evidence="1">
        <name>FMN</name>
        <dbReference type="ChEBI" id="CHEBI:58210"/>
    </cofactor>
</comment>
<dbReference type="EMBL" id="LVYV01000053">
    <property type="protein sequence ID" value="KZD21226.1"/>
    <property type="molecule type" value="Genomic_DNA"/>
</dbReference>
<evidence type="ECO:0000313" key="12">
    <source>
        <dbReference type="EMBL" id="KZD21226.1"/>
    </source>
</evidence>
<keyword evidence="3" id="KW-0285">Flavoprotein</keyword>
<evidence type="ECO:0000313" key="13">
    <source>
        <dbReference type="Proteomes" id="UP000076574"/>
    </source>
</evidence>
<dbReference type="PANTHER" id="PTHR43590:SF1">
    <property type="entry name" value="ARSENIC RESISTANCE PROTEIN ARSH (AFU_ORTHOLOGUE AFUA_5G15030)"/>
    <property type="match status" value="1"/>
</dbReference>
<keyword evidence="4" id="KW-0288">FMN</keyword>
<feature type="domain" description="NADPH-dependent FMN reductase-like" evidence="11">
    <location>
        <begin position="31"/>
        <end position="175"/>
    </location>
</feature>
<protein>
    <recommendedName>
        <fullName evidence="9">NADPH-dependent FMN reductase ArsH</fullName>
    </recommendedName>
    <alternativeName>
        <fullName evidence="10">Arsenical resistance operon protein ArsH</fullName>
    </alternativeName>
</protein>
<evidence type="ECO:0000256" key="1">
    <source>
        <dbReference type="ARBA" id="ARBA00001917"/>
    </source>
</evidence>
<dbReference type="AlphaFoldDB" id="A0A163XQL8"/>
<dbReference type="InterPro" id="IPR005025">
    <property type="entry name" value="FMN_Rdtase-like_dom"/>
</dbReference>
<evidence type="ECO:0000256" key="4">
    <source>
        <dbReference type="ARBA" id="ARBA00022643"/>
    </source>
</evidence>
<keyword evidence="13" id="KW-1185">Reference proteome</keyword>
<keyword evidence="6" id="KW-0521">NADP</keyword>
<dbReference type="SUPFAM" id="SSF52218">
    <property type="entry name" value="Flavoproteins"/>
    <property type="match status" value="1"/>
</dbReference>
<dbReference type="PANTHER" id="PTHR43590">
    <property type="entry name" value="ARSENIC RESISTANCE PROTEIN ARSH (AFU_ORTHOLOGUE AFUA_5G15030)"/>
    <property type="match status" value="1"/>
</dbReference>
<evidence type="ECO:0000259" key="11">
    <source>
        <dbReference type="Pfam" id="PF03358"/>
    </source>
</evidence>